<accession>A0A830CLK4</accession>
<dbReference type="PANTHER" id="PTHR32035:SF3">
    <property type="entry name" value="SMALL RIBOSOMAL SUBUNIT PROTEIN MS38"/>
    <property type="match status" value="1"/>
</dbReference>
<evidence type="ECO:0000256" key="1">
    <source>
        <dbReference type="ARBA" id="ARBA00004173"/>
    </source>
</evidence>
<evidence type="ECO:0000313" key="7">
    <source>
        <dbReference type="Proteomes" id="UP000653305"/>
    </source>
</evidence>
<comment type="similarity">
    <text evidence="3">Belongs to the mitochondrion-specific ribosomal protein mS38 family.</text>
</comment>
<gene>
    <name evidence="6" type="ORF">PHJA_002213000</name>
</gene>
<feature type="domain" description="Ribosomal protein mS38 C-terminal" evidence="5">
    <location>
        <begin position="101"/>
        <end position="128"/>
    </location>
</feature>
<proteinExistence type="inferred from homology"/>
<comment type="subcellular location">
    <subcellularLocation>
        <location evidence="1">Mitochondrion</location>
    </subcellularLocation>
</comment>
<keyword evidence="7" id="KW-1185">Reference proteome</keyword>
<dbReference type="InterPro" id="IPR013177">
    <property type="entry name" value="Ribosomal_mS38_C"/>
</dbReference>
<dbReference type="EMBL" id="BMAC01000639">
    <property type="protein sequence ID" value="GFQ00691.1"/>
    <property type="molecule type" value="Genomic_DNA"/>
</dbReference>
<dbReference type="Proteomes" id="UP000653305">
    <property type="component" value="Unassembled WGS sequence"/>
</dbReference>
<name>A0A830CLK4_9LAMI</name>
<evidence type="ECO:0000256" key="3">
    <source>
        <dbReference type="ARBA" id="ARBA00035647"/>
    </source>
</evidence>
<evidence type="ECO:0000256" key="2">
    <source>
        <dbReference type="ARBA" id="ARBA00023128"/>
    </source>
</evidence>
<organism evidence="6 7">
    <name type="scientific">Phtheirospermum japonicum</name>
    <dbReference type="NCBI Taxonomy" id="374723"/>
    <lineage>
        <taxon>Eukaryota</taxon>
        <taxon>Viridiplantae</taxon>
        <taxon>Streptophyta</taxon>
        <taxon>Embryophyta</taxon>
        <taxon>Tracheophyta</taxon>
        <taxon>Spermatophyta</taxon>
        <taxon>Magnoliopsida</taxon>
        <taxon>eudicotyledons</taxon>
        <taxon>Gunneridae</taxon>
        <taxon>Pentapetalae</taxon>
        <taxon>asterids</taxon>
        <taxon>lamiids</taxon>
        <taxon>Lamiales</taxon>
        <taxon>Orobanchaceae</taxon>
        <taxon>Orobanchaceae incertae sedis</taxon>
        <taxon>Phtheirospermum</taxon>
    </lineage>
</organism>
<sequence>MATTMHKLLQKPLQQTLFPHLKLQNPLNILPSLLHHPPSLVAVPENHNAQNEKKAAIDNRFHVFPSFSFGLFLNPNFSSGLRQIEAVRAEISDLDESQIMWADSVKKKRKKKMNKHKLRKLRKRVRGYA</sequence>
<reference evidence="6" key="1">
    <citation type="submission" date="2020-07" db="EMBL/GenBank/DDBJ databases">
        <title>Ethylene signaling mediates host invasion by parasitic plants.</title>
        <authorList>
            <person name="Yoshida S."/>
        </authorList>
    </citation>
    <scope>NUCLEOTIDE SEQUENCE</scope>
    <source>
        <strain evidence="6">Okayama</strain>
    </source>
</reference>
<dbReference type="SMART" id="SM01155">
    <property type="entry name" value="DUF1713"/>
    <property type="match status" value="1"/>
</dbReference>
<protein>
    <recommendedName>
        <fullName evidence="4">Small ribosomal subunit protein mS38</fullName>
    </recommendedName>
</protein>
<dbReference type="GO" id="GO:0005739">
    <property type="term" value="C:mitochondrion"/>
    <property type="evidence" value="ECO:0007669"/>
    <property type="project" value="UniProtKB-SubCell"/>
</dbReference>
<dbReference type="PANTHER" id="PTHR32035">
    <property type="entry name" value="AURORA KINASE A-INTERACTING PROTEIN"/>
    <property type="match status" value="1"/>
</dbReference>
<evidence type="ECO:0000313" key="6">
    <source>
        <dbReference type="EMBL" id="GFQ00691.1"/>
    </source>
</evidence>
<dbReference type="Pfam" id="PF08213">
    <property type="entry name" value="COX24_C"/>
    <property type="match status" value="1"/>
</dbReference>
<evidence type="ECO:0000256" key="4">
    <source>
        <dbReference type="ARBA" id="ARBA00035682"/>
    </source>
</evidence>
<keyword evidence="2" id="KW-0496">Mitochondrion</keyword>
<dbReference type="OrthoDB" id="1932216at2759"/>
<comment type="caution">
    <text evidence="6">The sequence shown here is derived from an EMBL/GenBank/DDBJ whole genome shotgun (WGS) entry which is preliminary data.</text>
</comment>
<dbReference type="AlphaFoldDB" id="A0A830CLK4"/>
<evidence type="ECO:0000259" key="5">
    <source>
        <dbReference type="SMART" id="SM01155"/>
    </source>
</evidence>